<dbReference type="RefSeq" id="WP_083578154.1">
    <property type="nucleotide sequence ID" value="NZ_FQZE01000009.1"/>
</dbReference>
<comment type="similarity">
    <text evidence="2 6">Belongs to the glycosyl hydrolase 53 family.</text>
</comment>
<evidence type="ECO:0000256" key="6">
    <source>
        <dbReference type="RuleBase" id="RU361192"/>
    </source>
</evidence>
<gene>
    <name evidence="7" type="ORF">SAMN05444280_10979</name>
</gene>
<comment type="catalytic activity">
    <reaction evidence="1 6">
        <text>The enzyme specifically hydrolyzes (1-&gt;4)-beta-D-galactosidic linkages in type I arabinogalactans.</text>
        <dbReference type="EC" id="3.2.1.89"/>
    </reaction>
</comment>
<feature type="chain" id="PRO_5011812318" description="Arabinogalactan endo-beta-1,4-galactanase" evidence="6">
    <location>
        <begin position="20"/>
        <end position="367"/>
    </location>
</feature>
<dbReference type="GO" id="GO:0031218">
    <property type="term" value="F:arabinogalactan endo-1,4-beta-galactosidase activity"/>
    <property type="evidence" value="ECO:0007669"/>
    <property type="project" value="UniProtKB-EC"/>
</dbReference>
<dbReference type="STRING" id="1168035.SAMN05444280_10979"/>
<evidence type="ECO:0000256" key="3">
    <source>
        <dbReference type="ARBA" id="ARBA00012556"/>
    </source>
</evidence>
<proteinExistence type="inferred from homology"/>
<reference evidence="7 8" key="1">
    <citation type="submission" date="2016-11" db="EMBL/GenBank/DDBJ databases">
        <authorList>
            <person name="Jaros S."/>
            <person name="Januszkiewicz K."/>
            <person name="Wedrychowicz H."/>
        </authorList>
    </citation>
    <scope>NUCLEOTIDE SEQUENCE [LARGE SCALE GENOMIC DNA]</scope>
    <source>
        <strain evidence="7 8">DSM 27063</strain>
    </source>
</reference>
<evidence type="ECO:0000256" key="4">
    <source>
        <dbReference type="ARBA" id="ARBA00022801"/>
    </source>
</evidence>
<dbReference type="InterPro" id="IPR017853">
    <property type="entry name" value="GH"/>
</dbReference>
<evidence type="ECO:0000256" key="1">
    <source>
        <dbReference type="ARBA" id="ARBA00001695"/>
    </source>
</evidence>
<dbReference type="EMBL" id="FQZE01000009">
    <property type="protein sequence ID" value="SHJ01190.1"/>
    <property type="molecule type" value="Genomic_DNA"/>
</dbReference>
<dbReference type="Pfam" id="PF07745">
    <property type="entry name" value="Glyco_hydro_53"/>
    <property type="match status" value="1"/>
</dbReference>
<evidence type="ECO:0000313" key="7">
    <source>
        <dbReference type="EMBL" id="SHJ01190.1"/>
    </source>
</evidence>
<dbReference type="PANTHER" id="PTHR34983:SF1">
    <property type="entry name" value="ARABINOGALACTAN ENDO-BETA-1,4-GALACTANASE A"/>
    <property type="match status" value="1"/>
</dbReference>
<name>A0A1M6FU40_9BACT</name>
<dbReference type="SUPFAM" id="SSF51445">
    <property type="entry name" value="(Trans)glycosidases"/>
    <property type="match status" value="1"/>
</dbReference>
<dbReference type="PROSITE" id="PS51257">
    <property type="entry name" value="PROKAR_LIPOPROTEIN"/>
    <property type="match status" value="1"/>
</dbReference>
<accession>A0A1M6FU40</accession>
<dbReference type="Proteomes" id="UP000184050">
    <property type="component" value="Unassembled WGS sequence"/>
</dbReference>
<keyword evidence="6" id="KW-0732">Signal</keyword>
<dbReference type="PANTHER" id="PTHR34983">
    <property type="entry name" value="ARABINOGALACTAN ENDO-BETA-1,4-GALACTANASE A"/>
    <property type="match status" value="1"/>
</dbReference>
<evidence type="ECO:0000313" key="8">
    <source>
        <dbReference type="Proteomes" id="UP000184050"/>
    </source>
</evidence>
<dbReference type="InterPro" id="IPR011683">
    <property type="entry name" value="Glyco_hydro_53"/>
</dbReference>
<keyword evidence="4 6" id="KW-0378">Hydrolase</keyword>
<evidence type="ECO:0000256" key="5">
    <source>
        <dbReference type="ARBA" id="ARBA00023295"/>
    </source>
</evidence>
<keyword evidence="8" id="KW-1185">Reference proteome</keyword>
<dbReference type="EC" id="3.2.1.89" evidence="3 6"/>
<dbReference type="GO" id="GO:0045490">
    <property type="term" value="P:pectin catabolic process"/>
    <property type="evidence" value="ECO:0007669"/>
    <property type="project" value="TreeGrafter"/>
</dbReference>
<keyword evidence="5 6" id="KW-0326">Glycosidase</keyword>
<dbReference type="Gene3D" id="3.20.20.80">
    <property type="entry name" value="Glycosidases"/>
    <property type="match status" value="1"/>
</dbReference>
<feature type="signal peptide" evidence="6">
    <location>
        <begin position="1"/>
        <end position="19"/>
    </location>
</feature>
<dbReference type="AlphaFoldDB" id="A0A1M6FU40"/>
<evidence type="ECO:0000256" key="2">
    <source>
        <dbReference type="ARBA" id="ARBA00010687"/>
    </source>
</evidence>
<dbReference type="OrthoDB" id="9768786at2"/>
<dbReference type="GO" id="GO:0015926">
    <property type="term" value="F:glucosidase activity"/>
    <property type="evidence" value="ECO:0007669"/>
    <property type="project" value="InterPro"/>
</dbReference>
<organism evidence="7 8">
    <name type="scientific">Tangfeifania diversioriginum</name>
    <dbReference type="NCBI Taxonomy" id="1168035"/>
    <lineage>
        <taxon>Bacteria</taxon>
        <taxon>Pseudomonadati</taxon>
        <taxon>Bacteroidota</taxon>
        <taxon>Bacteroidia</taxon>
        <taxon>Marinilabiliales</taxon>
        <taxon>Prolixibacteraceae</taxon>
        <taxon>Tangfeifania</taxon>
    </lineage>
</organism>
<sequence length="367" mass="41522">MRNLVLALALLLFSFSCKDKENNNENLPEESILEYGGDFSIMKKLEDAGGEYKINGETKEGLQIFKDNNYTWCRLRIFHSPNMEGPVCNDLGYTIALAKEAKSYGFKFLLDFHYSDTWADPAKQYVPAAWENLDIGTLSDSVYQYTKKVMNALNNSGAAPDMVQIGNEINNGMIWPQGKLWNNDGSANWEELATLLKAGIRGVKEAENGANIPILIHAATGGNLVESDNFYSNILQRGVEFDIIGLSYYPWWHGTFDDLENNLQFLSNKYEQEISVVETAYYANGWYPEPAEWILDVQPFPPNEQGQFDFLVKLNDILKKYPKVTSVYYWKPDGLEVPGTGVPYLGRSLFNRDGNAFKGISAWKAEN</sequence>
<protein>
    <recommendedName>
        <fullName evidence="3 6">Arabinogalactan endo-beta-1,4-galactanase</fullName>
        <ecNumber evidence="3 6">3.2.1.89</ecNumber>
    </recommendedName>
</protein>